<keyword evidence="3" id="KW-0963">Cytoplasm</keyword>
<keyword evidence="8" id="KW-0804">Transcription</keyword>
<evidence type="ECO:0000256" key="7">
    <source>
        <dbReference type="ARBA" id="ARBA00023015"/>
    </source>
</evidence>
<keyword evidence="9" id="KW-0539">Nucleus</keyword>
<evidence type="ECO:0000256" key="2">
    <source>
        <dbReference type="ARBA" id="ARBA00004496"/>
    </source>
</evidence>
<evidence type="ECO:0000256" key="4">
    <source>
        <dbReference type="ARBA" id="ARBA00022499"/>
    </source>
</evidence>
<evidence type="ECO:0000256" key="9">
    <source>
        <dbReference type="ARBA" id="ARBA00023242"/>
    </source>
</evidence>
<dbReference type="GO" id="GO:0005634">
    <property type="term" value="C:nucleus"/>
    <property type="evidence" value="ECO:0007669"/>
    <property type="project" value="UniProtKB-SubCell"/>
</dbReference>
<dbReference type="AlphaFoldDB" id="A0A8T2K8U8"/>
<dbReference type="PANTHER" id="PTHR31169:SF8">
    <property type="entry name" value="ZINC-FINGER DOMAIN OF MONOAMINE-OXIDASE A REPRESSOR R1 PROTEIN"/>
    <property type="match status" value="1"/>
</dbReference>
<dbReference type="GO" id="GO:0005737">
    <property type="term" value="C:cytoplasm"/>
    <property type="evidence" value="ECO:0007669"/>
    <property type="project" value="UniProtKB-SubCell"/>
</dbReference>
<dbReference type="EMBL" id="JAACNH010000002">
    <property type="protein sequence ID" value="KAG8452673.1"/>
    <property type="molecule type" value="Genomic_DNA"/>
</dbReference>
<dbReference type="GO" id="GO:0006355">
    <property type="term" value="P:regulation of DNA-templated transcription"/>
    <property type="evidence" value="ECO:0007669"/>
    <property type="project" value="InterPro"/>
</dbReference>
<reference evidence="12" key="1">
    <citation type="thesis" date="2020" institute="ProQuest LLC" country="789 East Eisenhower Parkway, Ann Arbor, MI, USA">
        <title>Comparative Genomics and Chromosome Evolution.</title>
        <authorList>
            <person name="Mudd A.B."/>
        </authorList>
    </citation>
    <scope>NUCLEOTIDE SEQUENCE</scope>
    <source>
        <strain evidence="12">Female2</strain>
        <tissue evidence="12">Blood</tissue>
    </source>
</reference>
<dbReference type="PANTHER" id="PTHR31169">
    <property type="entry name" value="OS05G0300700 PROTEIN"/>
    <property type="match status" value="1"/>
</dbReference>
<dbReference type="Proteomes" id="UP000812440">
    <property type="component" value="Chromosome 2"/>
</dbReference>
<evidence type="ECO:0000256" key="8">
    <source>
        <dbReference type="ARBA" id="ARBA00023163"/>
    </source>
</evidence>
<proteinExistence type="predicted"/>
<dbReference type="Pfam" id="PF10497">
    <property type="entry name" value="zf-4CXXC_R1"/>
    <property type="match status" value="1"/>
</dbReference>
<comment type="subcellular location">
    <subcellularLocation>
        <location evidence="2">Cytoplasm</location>
    </subcellularLocation>
    <subcellularLocation>
        <location evidence="1">Nucleus</location>
    </subcellularLocation>
</comment>
<keyword evidence="5" id="KW-0597">Phosphoprotein</keyword>
<keyword evidence="4" id="KW-1017">Isopeptide bond</keyword>
<keyword evidence="7" id="KW-0805">Transcription regulation</keyword>
<dbReference type="OrthoDB" id="298344at2759"/>
<name>A0A8T2K8U8_9PIPI</name>
<evidence type="ECO:0000313" key="12">
    <source>
        <dbReference type="EMBL" id="KAG8452673.1"/>
    </source>
</evidence>
<feature type="compositionally biased region" description="Basic and acidic residues" evidence="10">
    <location>
        <begin position="1"/>
        <end position="12"/>
    </location>
</feature>
<evidence type="ECO:0000259" key="11">
    <source>
        <dbReference type="Pfam" id="PF10497"/>
    </source>
</evidence>
<evidence type="ECO:0000313" key="13">
    <source>
        <dbReference type="Proteomes" id="UP000812440"/>
    </source>
</evidence>
<evidence type="ECO:0000256" key="10">
    <source>
        <dbReference type="SAM" id="MobiDB-lite"/>
    </source>
</evidence>
<accession>A0A8T2K8U8</accession>
<organism evidence="12 13">
    <name type="scientific">Hymenochirus boettgeri</name>
    <name type="common">Congo dwarf clawed frog</name>
    <dbReference type="NCBI Taxonomy" id="247094"/>
    <lineage>
        <taxon>Eukaryota</taxon>
        <taxon>Metazoa</taxon>
        <taxon>Chordata</taxon>
        <taxon>Craniata</taxon>
        <taxon>Vertebrata</taxon>
        <taxon>Euteleostomi</taxon>
        <taxon>Amphibia</taxon>
        <taxon>Batrachia</taxon>
        <taxon>Anura</taxon>
        <taxon>Pipoidea</taxon>
        <taxon>Pipidae</taxon>
        <taxon>Pipinae</taxon>
        <taxon>Hymenochirus</taxon>
    </lineage>
</organism>
<comment type="caution">
    <text evidence="12">The sequence shown here is derived from an EMBL/GenBank/DDBJ whole genome shotgun (WGS) entry which is preliminary data.</text>
</comment>
<evidence type="ECO:0000256" key="1">
    <source>
        <dbReference type="ARBA" id="ARBA00004123"/>
    </source>
</evidence>
<gene>
    <name evidence="12" type="ORF">GDO86_004458</name>
</gene>
<protein>
    <recommendedName>
        <fullName evidence="11">Zinc-finger domain-containing protein</fullName>
    </recommendedName>
</protein>
<evidence type="ECO:0000256" key="3">
    <source>
        <dbReference type="ARBA" id="ARBA00022490"/>
    </source>
</evidence>
<dbReference type="InterPro" id="IPR018866">
    <property type="entry name" value="Znf-4CXXC_R1"/>
</dbReference>
<feature type="region of interest" description="Disordered" evidence="10">
    <location>
        <begin position="73"/>
        <end position="114"/>
    </location>
</feature>
<keyword evidence="13" id="KW-1185">Reference proteome</keyword>
<feature type="region of interest" description="Disordered" evidence="10">
    <location>
        <begin position="1"/>
        <end position="51"/>
    </location>
</feature>
<evidence type="ECO:0000256" key="6">
    <source>
        <dbReference type="ARBA" id="ARBA00022843"/>
    </source>
</evidence>
<feature type="domain" description="Zinc-finger" evidence="11">
    <location>
        <begin position="164"/>
        <end position="210"/>
    </location>
</feature>
<evidence type="ECO:0000256" key="5">
    <source>
        <dbReference type="ARBA" id="ARBA00022553"/>
    </source>
</evidence>
<keyword evidence="6" id="KW-0832">Ubl conjugation</keyword>
<sequence>MPRRQDMGKDKVPSTGSQKGVRFSLRGIEKDSIVGSDSDEEQPNDFLEKRAKNIRDNQAMLARLMADLEKLPGNCLPEDEKQGNSAQVYRQKPPRASLGQQLLRRNPERSSNAQTRSMGYIHTIPHVVRPVEEITEDDLKNVADIGSTCHQCRQKTIDTRQIAAIQSDWRCPPCREICNCSFCRQEWILCHRDSLSLARYHGYIDVHSYLNRQNKDEESNDLIGFLRVIVFEAPRASCIAHS</sequence>
<dbReference type="InterPro" id="IPR040221">
    <property type="entry name" value="CDCA7/CDA7L"/>
</dbReference>